<dbReference type="Pfam" id="PF00899">
    <property type="entry name" value="ThiF"/>
    <property type="match status" value="1"/>
</dbReference>
<dbReference type="GO" id="GO:0045116">
    <property type="term" value="P:protein neddylation"/>
    <property type="evidence" value="ECO:0007669"/>
    <property type="project" value="UniProtKB-UniRule"/>
</dbReference>
<dbReference type="Gene3D" id="3.10.20.260">
    <property type="entry name" value="NEDD8-activating enzyme E1, catalytic subunit"/>
    <property type="match status" value="2"/>
</dbReference>
<evidence type="ECO:0000256" key="3">
    <source>
        <dbReference type="ARBA" id="ARBA00022840"/>
    </source>
</evidence>
<keyword evidence="3 4" id="KW-0067">ATP-binding</keyword>
<proteinExistence type="inferred from homology"/>
<dbReference type="GO" id="GO:0019781">
    <property type="term" value="F:NEDD8 activating enzyme activity"/>
    <property type="evidence" value="ECO:0007669"/>
    <property type="project" value="UniProtKB-UniRule"/>
</dbReference>
<dbReference type="GO" id="GO:0005737">
    <property type="term" value="C:cytoplasm"/>
    <property type="evidence" value="ECO:0007669"/>
    <property type="project" value="TreeGrafter"/>
</dbReference>
<feature type="domain" description="E2 binding" evidence="5">
    <location>
        <begin position="299"/>
        <end position="378"/>
    </location>
</feature>
<dbReference type="EC" id="6.2.1.64" evidence="4"/>
<dbReference type="AlphaFoldDB" id="A0AA88LDS7"/>
<dbReference type="Pfam" id="PF08825">
    <property type="entry name" value="E2_bind"/>
    <property type="match status" value="1"/>
</dbReference>
<gene>
    <name evidence="6" type="ORF">QYM36_008304</name>
</gene>
<dbReference type="EMBL" id="JAVRJZ010000001">
    <property type="protein sequence ID" value="KAK2727768.1"/>
    <property type="molecule type" value="Genomic_DNA"/>
</dbReference>
<comment type="catalytic activity">
    <reaction evidence="4">
        <text>ATP + [NEDD8 protein] + [E1 NEDD8-activating enzyme]-L-cysteine = AMP + diphosphate + [E1 NEDD8-activating enzyme]-S-[NEDD8 protein]-yl-L-cysteine.</text>
        <dbReference type="EC" id="6.2.1.64"/>
    </reaction>
</comment>
<feature type="domain" description="E2 binding" evidence="5">
    <location>
        <begin position="380"/>
        <end position="455"/>
    </location>
</feature>
<dbReference type="Proteomes" id="UP001187531">
    <property type="component" value="Unassembled WGS sequence"/>
</dbReference>
<dbReference type="InterPro" id="IPR000477">
    <property type="entry name" value="RT_dom"/>
</dbReference>
<evidence type="ECO:0000256" key="1">
    <source>
        <dbReference type="ARBA" id="ARBA00022741"/>
    </source>
</evidence>
<organism evidence="6 7">
    <name type="scientific">Artemia franciscana</name>
    <name type="common">Brine shrimp</name>
    <name type="synonym">Artemia sanfranciscana</name>
    <dbReference type="NCBI Taxonomy" id="6661"/>
    <lineage>
        <taxon>Eukaryota</taxon>
        <taxon>Metazoa</taxon>
        <taxon>Ecdysozoa</taxon>
        <taxon>Arthropoda</taxon>
        <taxon>Crustacea</taxon>
        <taxon>Branchiopoda</taxon>
        <taxon>Anostraca</taxon>
        <taxon>Artemiidae</taxon>
        <taxon>Artemia</taxon>
    </lineage>
</organism>
<accession>A0AA88LDS7</accession>
<comment type="function">
    <text evidence="4">Catalytic subunit of the dimeric E1 enzyme, which activates NEDD8.</text>
</comment>
<dbReference type="InterPro" id="IPR023318">
    <property type="entry name" value="Ub_act_enz_dom_a_sf"/>
</dbReference>
<dbReference type="SMART" id="SM01181">
    <property type="entry name" value="E2_bind"/>
    <property type="match status" value="2"/>
</dbReference>
<dbReference type="SUPFAM" id="SSF69572">
    <property type="entry name" value="Activating enzymes of the ubiquitin-like proteins"/>
    <property type="match status" value="1"/>
</dbReference>
<evidence type="ECO:0000313" key="6">
    <source>
        <dbReference type="EMBL" id="KAK2727768.1"/>
    </source>
</evidence>
<evidence type="ECO:0000256" key="4">
    <source>
        <dbReference type="RuleBase" id="RU368009"/>
    </source>
</evidence>
<dbReference type="InterPro" id="IPR043502">
    <property type="entry name" value="DNA/RNA_pol_sf"/>
</dbReference>
<protein>
    <recommendedName>
        <fullName evidence="4">NEDD8-activating enzyme E1 catalytic subunit</fullName>
        <ecNumber evidence="4">6.2.1.64</ecNumber>
    </recommendedName>
</protein>
<comment type="pathway">
    <text evidence="4">Protein modification; protein neddylation.</text>
</comment>
<dbReference type="Gene3D" id="3.40.50.720">
    <property type="entry name" value="NAD(P)-binding Rossmann-like Domain"/>
    <property type="match status" value="1"/>
</dbReference>
<dbReference type="SUPFAM" id="SSF56672">
    <property type="entry name" value="DNA/RNA polymerases"/>
    <property type="match status" value="1"/>
</dbReference>
<keyword evidence="1 4" id="KW-0547">Nucleotide-binding</keyword>
<dbReference type="GO" id="GO:0005634">
    <property type="term" value="C:nucleus"/>
    <property type="evidence" value="ECO:0007669"/>
    <property type="project" value="TreeGrafter"/>
</dbReference>
<reference evidence="6" key="1">
    <citation type="submission" date="2023-07" db="EMBL/GenBank/DDBJ databases">
        <title>Chromosome-level genome assembly of Artemia franciscana.</title>
        <authorList>
            <person name="Jo E."/>
        </authorList>
    </citation>
    <scope>NUCLEOTIDE SEQUENCE</scope>
    <source>
        <tissue evidence="6">Whole body</tissue>
    </source>
</reference>
<comment type="similarity">
    <text evidence="4">Belongs to the ubiquitin-activating E1 family. UBA3 subfamily.</text>
</comment>
<dbReference type="PANTHER" id="PTHR10953:SF6">
    <property type="entry name" value="NEDD8-ACTIVATING ENZYME E1 CATALYTIC SUBUNIT"/>
    <property type="match status" value="1"/>
</dbReference>
<sequence>MDKPNCCNFAFQILVVGAGGLGCELLKSLSLMGFLNMHVIDMDTIDLSNLNRQFLFRQSDIDKPKAEVAASFINKRIPGAQVQISLIDGGTEGFKGNARIIMPGKSACIGYTLNLYPPQVNFLLCTIAQTPRLPEHCIEYVRMMQWPAETPFGKDIDVDNSEHIQWIFEKVLERGSQYGVRFSPAEMLFHLGIWDAAMLIDGDNPEQIQWIFEKALERGSQYGISGITYRLTQGAVKNIIPAVASTNAVIAAAYATEVFKLLSGCAPIMNNYMVYTYAYTFEKEKKKDCMACSLESQIITLREESTLRELIDFLIESPVYQMKSPGVTMVTAEGRNKSLYMKALREHTEDNLSNSKVHLGNIDGTQRKVCMACSLESQIITLREEITLRELIDFLIESPVYQMRIPGFTMVTVEGRNKTLYMEALREHTEANLSKEHDYDLVGDVNSQEIKSIFKNLKGGTAAGVDGIPILLFKNFLSILIPIIVLLCNKVLRSGQWPSAWKTSLFIPLFKRGDLKAHGNYRLIALVPALSKVLEKILDTRLSNWLNKNNLMHEEQGGFRTGYETTDSVFILKALIDKYGKDKTCLYVGFLDLHKAFDSVDRELLKDDMLNIGLPHSFVRLIVSMYTCVNDIALVANKPQDLQTLLNLIEDYLHIKKLRLNTEKS</sequence>
<dbReference type="InterPro" id="IPR045886">
    <property type="entry name" value="ThiF/MoeB/HesA"/>
</dbReference>
<dbReference type="InterPro" id="IPR014929">
    <property type="entry name" value="E2-binding"/>
</dbReference>
<dbReference type="InterPro" id="IPR000594">
    <property type="entry name" value="ThiF_NAD_FAD-bd"/>
</dbReference>
<evidence type="ECO:0000313" key="7">
    <source>
        <dbReference type="Proteomes" id="UP001187531"/>
    </source>
</evidence>
<evidence type="ECO:0000256" key="2">
    <source>
        <dbReference type="ARBA" id="ARBA00022786"/>
    </source>
</evidence>
<dbReference type="PANTHER" id="PTHR10953">
    <property type="entry name" value="UBIQUITIN-ACTIVATING ENZYME E1"/>
    <property type="match status" value="1"/>
</dbReference>
<dbReference type="InterPro" id="IPR035985">
    <property type="entry name" value="Ubiquitin-activating_enz"/>
</dbReference>
<keyword evidence="2 4" id="KW-0833">Ubl conjugation pathway</keyword>
<dbReference type="CDD" id="cd01650">
    <property type="entry name" value="RT_nLTR_like"/>
    <property type="match status" value="1"/>
</dbReference>
<comment type="caution">
    <text evidence="6">The sequence shown here is derived from an EMBL/GenBank/DDBJ whole genome shotgun (WGS) entry which is preliminary data.</text>
</comment>
<dbReference type="Pfam" id="PF00078">
    <property type="entry name" value="RVT_1"/>
    <property type="match status" value="1"/>
</dbReference>
<name>A0AA88LDS7_ARTSF</name>
<dbReference type="GO" id="GO:0005524">
    <property type="term" value="F:ATP binding"/>
    <property type="evidence" value="ECO:0007669"/>
    <property type="project" value="UniProtKB-UniRule"/>
</dbReference>
<keyword evidence="7" id="KW-1185">Reference proteome</keyword>
<dbReference type="Gene3D" id="1.10.10.520">
    <property type="entry name" value="Ubiquitin activating enzymes (Uba3). Chain: B, domain 2"/>
    <property type="match status" value="2"/>
</dbReference>
<evidence type="ECO:0000259" key="5">
    <source>
        <dbReference type="SMART" id="SM01181"/>
    </source>
</evidence>
<dbReference type="GO" id="GO:0071897">
    <property type="term" value="P:DNA biosynthetic process"/>
    <property type="evidence" value="ECO:0007669"/>
    <property type="project" value="UniProtKB-ARBA"/>
</dbReference>
<dbReference type="InterPro" id="IPR037078">
    <property type="entry name" value="NEDD8-ac_enz1_catalyticsu_C"/>
</dbReference>
<keyword evidence="4" id="KW-0436">Ligase</keyword>
<dbReference type="PROSITE" id="PS51257">
    <property type="entry name" value="PROKAR_LIPOPROTEIN"/>
    <property type="match status" value="1"/>
</dbReference>